<feature type="compositionally biased region" description="Basic residues" evidence="1">
    <location>
        <begin position="286"/>
        <end position="296"/>
    </location>
</feature>
<name>A0A4P6ZJS8_9LACO</name>
<feature type="compositionally biased region" description="Low complexity" evidence="1">
    <location>
        <begin position="331"/>
        <end position="346"/>
    </location>
</feature>
<dbReference type="KEGG" id="lji:ELX58_00785"/>
<dbReference type="RefSeq" id="WP_133441282.1">
    <property type="nucleotide sequence ID" value="NZ_CP034726.1"/>
</dbReference>
<dbReference type="Proteomes" id="UP000294321">
    <property type="component" value="Chromosome"/>
</dbReference>
<feature type="region of interest" description="Disordered" evidence="1">
    <location>
        <begin position="240"/>
        <end position="397"/>
    </location>
</feature>
<dbReference type="EMBL" id="CP034726">
    <property type="protein sequence ID" value="QBP17737.1"/>
    <property type="molecule type" value="Genomic_DNA"/>
</dbReference>
<dbReference type="AlphaFoldDB" id="A0A4P6ZJS8"/>
<evidence type="ECO:0000256" key="1">
    <source>
        <dbReference type="SAM" id="MobiDB-lite"/>
    </source>
</evidence>
<feature type="compositionally biased region" description="Low complexity" evidence="1">
    <location>
        <begin position="264"/>
        <end position="285"/>
    </location>
</feature>
<sequence>MVKRPVSNNIKCPFCGTTFYRSDLSYVDSRVYLKRMKNRLEIYPLGKNVAASPKLKQQHPELLRLEMSACPNCHRITVRAVGIGDQYKHHHVFNIYPRFNADPLPTYVPDQIRQDYKEANEVYEVSPNSAAMLARRILEEIIADFYHIEEGDLYHDLDQLRHKQSNPRVWQAIDSIRRLGNIGAHQTQNVDNVFGNVSVKGAKEIIGLIRMVIHDTYVEDHLSRHLEKSVIRSAKKLNYQPHYYPSDENSQSSRRNYRSRNTHKSYSSHNSNNANRSKSSNASRGHQQHRNNHRRNQNNSRRENNRRSNQKRNIRRNSSTPKRNNYRKQSRPSNNRKSNQRNSNSYRKTHRNNNYRRSTRSRERNQQSRSRHTQRRSTRHSKKSRVRDKSFTIIQGK</sequence>
<feature type="compositionally biased region" description="Basic residues" evidence="1">
    <location>
        <begin position="347"/>
        <end position="359"/>
    </location>
</feature>
<evidence type="ECO:0000313" key="4">
    <source>
        <dbReference type="Proteomes" id="UP000294321"/>
    </source>
</evidence>
<evidence type="ECO:0000259" key="2">
    <source>
        <dbReference type="Pfam" id="PF13643"/>
    </source>
</evidence>
<keyword evidence="4" id="KW-1185">Reference proteome</keyword>
<gene>
    <name evidence="3" type="ORF">ELX58_00785</name>
</gene>
<accession>A0A4P6ZJS8</accession>
<organism evidence="3 4">
    <name type="scientific">Acetilactobacillus jinshanensis</name>
    <dbReference type="NCBI Taxonomy" id="1720083"/>
    <lineage>
        <taxon>Bacteria</taxon>
        <taxon>Bacillati</taxon>
        <taxon>Bacillota</taxon>
        <taxon>Bacilli</taxon>
        <taxon>Lactobacillales</taxon>
        <taxon>Lactobacillaceae</taxon>
        <taxon>Acetilactobacillus</taxon>
    </lineage>
</organism>
<protein>
    <submittedName>
        <fullName evidence="3">DUF4145 domain-containing protein</fullName>
    </submittedName>
</protein>
<reference evidence="4" key="1">
    <citation type="submission" date="2018-12" db="EMBL/GenBank/DDBJ databases">
        <title>A new species of lactobacillus.</title>
        <authorList>
            <person name="Jian Y."/>
            <person name="Xin L."/>
            <person name="Hong Z.J."/>
            <person name="Ming L.Z."/>
            <person name="Hong X.Z."/>
        </authorList>
    </citation>
    <scope>NUCLEOTIDE SEQUENCE [LARGE SCALE GENOMIC DNA]</scope>
    <source>
        <strain evidence="4">HSLZ-75</strain>
    </source>
</reference>
<proteinExistence type="predicted"/>
<dbReference type="Pfam" id="PF13643">
    <property type="entry name" value="DUF4145"/>
    <property type="match status" value="1"/>
</dbReference>
<feature type="domain" description="DUF4145" evidence="2">
    <location>
        <begin position="117"/>
        <end position="189"/>
    </location>
</feature>
<dbReference type="OrthoDB" id="9808624at2"/>
<evidence type="ECO:0000313" key="3">
    <source>
        <dbReference type="EMBL" id="QBP17737.1"/>
    </source>
</evidence>
<dbReference type="InterPro" id="IPR025285">
    <property type="entry name" value="DUF4145"/>
</dbReference>
<feature type="compositionally biased region" description="Basic residues" evidence="1">
    <location>
        <begin position="369"/>
        <end position="386"/>
    </location>
</feature>